<evidence type="ECO:0000256" key="2">
    <source>
        <dbReference type="SAM" id="SignalP"/>
    </source>
</evidence>
<dbReference type="Pfam" id="PF12690">
    <property type="entry name" value="BsuPI"/>
    <property type="match status" value="1"/>
</dbReference>
<dbReference type="Gene3D" id="2.60.40.2360">
    <property type="entry name" value="Intracellular proteinase inhibitor BsuPI"/>
    <property type="match status" value="1"/>
</dbReference>
<protein>
    <submittedName>
        <fullName evidence="4">Intracellular proteinase inhibitor (BsuPI)</fullName>
    </submittedName>
</protein>
<reference evidence="4" key="1">
    <citation type="submission" date="2016-10" db="EMBL/GenBank/DDBJ databases">
        <authorList>
            <person name="See-Too W.S."/>
        </authorList>
    </citation>
    <scope>NUCLEOTIDE SEQUENCE</scope>
    <source>
        <strain evidence="4">DSM 22276</strain>
    </source>
</reference>
<evidence type="ECO:0000313" key="5">
    <source>
        <dbReference type="Proteomes" id="UP000092495"/>
    </source>
</evidence>
<dbReference type="RefSeq" id="WP_065527076.1">
    <property type="nucleotide sequence ID" value="NZ_CP016543.2"/>
</dbReference>
<feature type="region of interest" description="Disordered" evidence="1">
    <location>
        <begin position="27"/>
        <end position="47"/>
    </location>
</feature>
<gene>
    <name evidence="4" type="ORF">BCM40_12420</name>
</gene>
<feature type="signal peptide" evidence="2">
    <location>
        <begin position="1"/>
        <end position="20"/>
    </location>
</feature>
<accession>A0A1C7EJW4</accession>
<keyword evidence="2" id="KW-0732">Signal</keyword>
<evidence type="ECO:0000313" key="4">
    <source>
        <dbReference type="EMBL" id="ANU24108.1"/>
    </source>
</evidence>
<organism evidence="4 5">
    <name type="scientific">Planococcus donghaensis</name>
    <dbReference type="NCBI Taxonomy" id="414778"/>
    <lineage>
        <taxon>Bacteria</taxon>
        <taxon>Bacillati</taxon>
        <taxon>Bacillota</taxon>
        <taxon>Bacilli</taxon>
        <taxon>Bacillales</taxon>
        <taxon>Caryophanaceae</taxon>
        <taxon>Planococcus</taxon>
    </lineage>
</organism>
<proteinExistence type="predicted"/>
<dbReference type="KEGG" id="pdg:BCM40_12420"/>
<keyword evidence="5" id="KW-1185">Reference proteome</keyword>
<dbReference type="EMBL" id="CP016543">
    <property type="protein sequence ID" value="ANU24108.1"/>
    <property type="molecule type" value="Genomic_DNA"/>
</dbReference>
<dbReference type="InterPro" id="IPR038144">
    <property type="entry name" value="IPI"/>
</dbReference>
<evidence type="ECO:0000256" key="1">
    <source>
        <dbReference type="SAM" id="MobiDB-lite"/>
    </source>
</evidence>
<dbReference type="OrthoDB" id="2453194at2"/>
<dbReference type="InterPro" id="IPR020481">
    <property type="entry name" value="Intracell_prot_inh_BsuPI"/>
</dbReference>
<dbReference type="AlphaFoldDB" id="A0A1C7EJW4"/>
<sequence>MKKLTWLGAVLVLLAVLFLAACGTENSDEIDKDAEPPVTEETETNGEEVVDMQPMIEQINDNTYRYSLMNESDEAQTFEFTSSQRFDFSLTNDSGEVAFLFSSVSTYAQALGEETVSAGDQLSYDLEIPPLDLEPGTYELAAWLTPRQGNLYKVTTEHIVK</sequence>
<feature type="chain" id="PRO_5039010270" evidence="2">
    <location>
        <begin position="21"/>
        <end position="161"/>
    </location>
</feature>
<dbReference type="PROSITE" id="PS51257">
    <property type="entry name" value="PROKAR_LIPOPROTEIN"/>
    <property type="match status" value="1"/>
</dbReference>
<dbReference type="Proteomes" id="UP000092495">
    <property type="component" value="Chromosome"/>
</dbReference>
<name>A0A1C7EJW4_9BACL</name>
<feature type="domain" description="Intracellular proteinase inhibitor BsuPI" evidence="3">
    <location>
        <begin position="64"/>
        <end position="146"/>
    </location>
</feature>
<evidence type="ECO:0000259" key="3">
    <source>
        <dbReference type="Pfam" id="PF12690"/>
    </source>
</evidence>